<dbReference type="Proteomes" id="UP000265520">
    <property type="component" value="Unassembled WGS sequence"/>
</dbReference>
<dbReference type="AlphaFoldDB" id="A0A392PSZ3"/>
<dbReference type="SUPFAM" id="SSF46785">
    <property type="entry name" value="Winged helix' DNA-binding domain"/>
    <property type="match status" value="1"/>
</dbReference>
<dbReference type="EMBL" id="LXQA010095481">
    <property type="protein sequence ID" value="MCI15218.1"/>
    <property type="molecule type" value="Genomic_DNA"/>
</dbReference>
<dbReference type="PANTHER" id="PTHR46361:SF4">
    <property type="entry name" value="DISHEVELLED_EGL-10_LECKSTRIN DOMAIN PROTEIN"/>
    <property type="match status" value="1"/>
</dbReference>
<evidence type="ECO:0000313" key="2">
    <source>
        <dbReference type="Proteomes" id="UP000265520"/>
    </source>
</evidence>
<evidence type="ECO:0000313" key="1">
    <source>
        <dbReference type="EMBL" id="MCI15218.1"/>
    </source>
</evidence>
<keyword evidence="2" id="KW-1185">Reference proteome</keyword>
<organism evidence="1 2">
    <name type="scientific">Trifolium medium</name>
    <dbReference type="NCBI Taxonomy" id="97028"/>
    <lineage>
        <taxon>Eukaryota</taxon>
        <taxon>Viridiplantae</taxon>
        <taxon>Streptophyta</taxon>
        <taxon>Embryophyta</taxon>
        <taxon>Tracheophyta</taxon>
        <taxon>Spermatophyta</taxon>
        <taxon>Magnoliopsida</taxon>
        <taxon>eudicotyledons</taxon>
        <taxon>Gunneridae</taxon>
        <taxon>Pentapetalae</taxon>
        <taxon>rosids</taxon>
        <taxon>fabids</taxon>
        <taxon>Fabales</taxon>
        <taxon>Fabaceae</taxon>
        <taxon>Papilionoideae</taxon>
        <taxon>50 kb inversion clade</taxon>
        <taxon>NPAAA clade</taxon>
        <taxon>Hologalegina</taxon>
        <taxon>IRL clade</taxon>
        <taxon>Trifolieae</taxon>
        <taxon>Trifolium</taxon>
    </lineage>
</organism>
<dbReference type="Gene3D" id="1.10.10.10">
    <property type="entry name" value="Winged helix-like DNA-binding domain superfamily/Winged helix DNA-binding domain"/>
    <property type="match status" value="1"/>
</dbReference>
<reference evidence="1 2" key="1">
    <citation type="journal article" date="2018" name="Front. Plant Sci.">
        <title>Red Clover (Trifolium pratense) and Zigzag Clover (T. medium) - A Picture of Genomic Similarities and Differences.</title>
        <authorList>
            <person name="Dluhosova J."/>
            <person name="Istvanek J."/>
            <person name="Nedelnik J."/>
            <person name="Repkova J."/>
        </authorList>
    </citation>
    <scope>NUCLEOTIDE SEQUENCE [LARGE SCALE GENOMIC DNA]</scope>
    <source>
        <strain evidence="2">cv. 10/8</strain>
        <tissue evidence="1">Leaf</tissue>
    </source>
</reference>
<dbReference type="InterPro" id="IPR036390">
    <property type="entry name" value="WH_DNA-bd_sf"/>
</dbReference>
<sequence length="112" mass="12945">NAQAVEVGKQLCKKHFIHPVFGENDFEEGNHFYRFLEHEPFISKCFNFRGATNDSEPKSAAAICDRLTKIMYAILESYASEDRRHVDYVAISKSEEFRSTGTSQCLTRHQHM</sequence>
<dbReference type="InterPro" id="IPR036388">
    <property type="entry name" value="WH-like_DNA-bd_sf"/>
</dbReference>
<accession>A0A392PSZ3</accession>
<comment type="caution">
    <text evidence="1">The sequence shown here is derived from an EMBL/GenBank/DDBJ whole genome shotgun (WGS) entry which is preliminary data.</text>
</comment>
<proteinExistence type="predicted"/>
<dbReference type="PANTHER" id="PTHR46361">
    <property type="entry name" value="ELECTRON CARRIER/ PROTEIN DISULFIDE OXIDOREDUCTASE"/>
    <property type="match status" value="1"/>
</dbReference>
<protein>
    <submittedName>
        <fullName evidence="1">Dishevelled/Egl-10/leckstrin domain protein</fullName>
    </submittedName>
</protein>
<feature type="non-terminal residue" evidence="1">
    <location>
        <position position="1"/>
    </location>
</feature>
<name>A0A392PSZ3_9FABA</name>